<evidence type="ECO:0000313" key="1">
    <source>
        <dbReference type="EMBL" id="KAJ1891917.1"/>
    </source>
</evidence>
<protein>
    <submittedName>
        <fullName evidence="1">Uncharacterized protein</fullName>
    </submittedName>
</protein>
<dbReference type="Proteomes" id="UP001150581">
    <property type="component" value="Unassembled WGS sequence"/>
</dbReference>
<evidence type="ECO:0000313" key="2">
    <source>
        <dbReference type="Proteomes" id="UP001150581"/>
    </source>
</evidence>
<sequence length="537" mass="60297">MALVDSVDLARVSSVNTLFTQAECQSIYQQNPALLEIRDFVVKYAPNARSSSKDQQQQQQQPETRAAPRPQPSQPSQPSIPITSLRDIITSLLEEKRHEDGVRFLTAVGSASLVQDARVVGNLLNIFKPTHILEKDLKQRSSFLLETLKRNAEDHSELWQISNKRLQAIIQSQQSVLTYLRSVETQFLRPWFKDKYAMSPGKFWDLMDELTGLPQEGSDEETNLLELEMYQHRVMLACILLEQMRADMAANVGDIWESMFLKIVSEGFVSSGRISHPKKLLATLFARFKGISYDRCPHEESKIVALLLDMLAVASCCGAISRDSCVQAIAKGLLALETDEYVRFIDLVGSDILAIEIISYTLVSWFRLEMVPAAAGESKSKRGRERALLLPAGVAKTAFFLEATRPRQKPELAAYWYDLICVLSRLVQRTVSAFERRLCFANSESAQSASAHLLVLMVTAKHPEAFVVLTDAYSKLMDYLEVALPQPSAIDIDTLSLSSLDSDNDGNGCERDDDDEAEMLVSVYEELDILGKYLRDE</sequence>
<dbReference type="EMBL" id="JANBPG010001079">
    <property type="protein sequence ID" value="KAJ1891917.1"/>
    <property type="molecule type" value="Genomic_DNA"/>
</dbReference>
<keyword evidence="2" id="KW-1185">Reference proteome</keyword>
<name>A0ACC1IBB5_9FUNG</name>
<proteinExistence type="predicted"/>
<organism evidence="1 2">
    <name type="scientific">Kickxella alabastrina</name>
    <dbReference type="NCBI Taxonomy" id="61397"/>
    <lineage>
        <taxon>Eukaryota</taxon>
        <taxon>Fungi</taxon>
        <taxon>Fungi incertae sedis</taxon>
        <taxon>Zoopagomycota</taxon>
        <taxon>Kickxellomycotina</taxon>
        <taxon>Kickxellomycetes</taxon>
        <taxon>Kickxellales</taxon>
        <taxon>Kickxellaceae</taxon>
        <taxon>Kickxella</taxon>
    </lineage>
</organism>
<reference evidence="1" key="1">
    <citation type="submission" date="2022-07" db="EMBL/GenBank/DDBJ databases">
        <title>Phylogenomic reconstructions and comparative analyses of Kickxellomycotina fungi.</title>
        <authorList>
            <person name="Reynolds N.K."/>
            <person name="Stajich J.E."/>
            <person name="Barry K."/>
            <person name="Grigoriev I.V."/>
            <person name="Crous P."/>
            <person name="Smith M.E."/>
        </authorList>
    </citation>
    <scope>NUCLEOTIDE SEQUENCE</scope>
    <source>
        <strain evidence="1">Benny 63K</strain>
    </source>
</reference>
<accession>A0ACC1IBB5</accession>
<comment type="caution">
    <text evidence="1">The sequence shown here is derived from an EMBL/GenBank/DDBJ whole genome shotgun (WGS) entry which is preliminary data.</text>
</comment>
<gene>
    <name evidence="1" type="ORF">LPJ66_006651</name>
</gene>